<feature type="compositionally biased region" description="Polar residues" evidence="1">
    <location>
        <begin position="283"/>
        <end position="292"/>
    </location>
</feature>
<dbReference type="Proteomes" id="UP000053477">
    <property type="component" value="Unassembled WGS sequence"/>
</dbReference>
<protein>
    <submittedName>
        <fullName evidence="2">Uncharacterized protein</fullName>
    </submittedName>
</protein>
<evidence type="ECO:0000313" key="3">
    <source>
        <dbReference type="Proteomes" id="UP000053477"/>
    </source>
</evidence>
<feature type="region of interest" description="Disordered" evidence="1">
    <location>
        <begin position="88"/>
        <end position="167"/>
    </location>
</feature>
<reference evidence="2 3" key="1">
    <citation type="submission" date="2015-04" db="EMBL/GenBank/DDBJ databases">
        <title>Complete genome sequence of Schizopora paradoxa KUC8140, a cosmopolitan wood degrader in East Asia.</title>
        <authorList>
            <consortium name="DOE Joint Genome Institute"/>
            <person name="Min B."/>
            <person name="Park H."/>
            <person name="Jang Y."/>
            <person name="Kim J.-J."/>
            <person name="Kim K.H."/>
            <person name="Pangilinan J."/>
            <person name="Lipzen A."/>
            <person name="Riley R."/>
            <person name="Grigoriev I.V."/>
            <person name="Spatafora J.W."/>
            <person name="Choi I.-G."/>
        </authorList>
    </citation>
    <scope>NUCLEOTIDE SEQUENCE [LARGE SCALE GENOMIC DNA]</scope>
    <source>
        <strain evidence="2 3">KUC8140</strain>
    </source>
</reference>
<feature type="compositionally biased region" description="Polar residues" evidence="1">
    <location>
        <begin position="109"/>
        <end position="122"/>
    </location>
</feature>
<name>A0A0H2RV99_9AGAM</name>
<feature type="region of interest" description="Disordered" evidence="1">
    <location>
        <begin position="272"/>
        <end position="294"/>
    </location>
</feature>
<evidence type="ECO:0000313" key="2">
    <source>
        <dbReference type="EMBL" id="KLO15920.1"/>
    </source>
</evidence>
<feature type="compositionally biased region" description="Low complexity" evidence="1">
    <location>
        <begin position="228"/>
        <end position="247"/>
    </location>
</feature>
<dbReference type="InParanoid" id="A0A0H2RV99"/>
<feature type="compositionally biased region" description="Polar residues" evidence="1">
    <location>
        <begin position="144"/>
        <end position="155"/>
    </location>
</feature>
<organism evidence="2 3">
    <name type="scientific">Schizopora paradoxa</name>
    <dbReference type="NCBI Taxonomy" id="27342"/>
    <lineage>
        <taxon>Eukaryota</taxon>
        <taxon>Fungi</taxon>
        <taxon>Dikarya</taxon>
        <taxon>Basidiomycota</taxon>
        <taxon>Agaricomycotina</taxon>
        <taxon>Agaricomycetes</taxon>
        <taxon>Hymenochaetales</taxon>
        <taxon>Schizoporaceae</taxon>
        <taxon>Schizopora</taxon>
    </lineage>
</organism>
<proteinExistence type="predicted"/>
<accession>A0A0H2RV99</accession>
<keyword evidence="3" id="KW-1185">Reference proteome</keyword>
<sequence length="423" mass="46124">MVRIGFPVRGDFLALEPNHIGYQDIALEYSPRPHCHPSTPICALYMPKAPRSSGRRCSSASLGSSRGEVTHDVLPLDMSTRRASDAGIKFRPPLIPGEYRGQKRKYNRRISQTTQERSTSRAVSEPRPTFDSTRASEEKELGSQEVQHSPTNTEIFASPSSPPISVDDSSRPFWEVYSLALESAYSGQPQQDFDLSIGDAGQFFVWTQRNDVLDDTPDPVYASSGTNSITPQAPAPTPQQTHPSTSAGLPFGPSYLPPAQTDERASIRIAKHLSTNHPRRNSDSVPWSNPSGPSEIHDSFMNSLSPFDAIPHFPPSSSSLVDALRGSSEYVTADVHESTSGWSNSDYNLSMSTGGDMVGHPSLMFQTHSQSPGVSEECMPTQELCACTYPEVCSSDQFVASDHGYGQNVEGNSAFTTHSYPGF</sequence>
<dbReference type="EMBL" id="KQ085923">
    <property type="protein sequence ID" value="KLO15920.1"/>
    <property type="molecule type" value="Genomic_DNA"/>
</dbReference>
<feature type="region of interest" description="Disordered" evidence="1">
    <location>
        <begin position="214"/>
        <end position="259"/>
    </location>
</feature>
<dbReference type="AlphaFoldDB" id="A0A0H2RV99"/>
<evidence type="ECO:0000256" key="1">
    <source>
        <dbReference type="SAM" id="MobiDB-lite"/>
    </source>
</evidence>
<gene>
    <name evidence="2" type="ORF">SCHPADRAFT_242571</name>
</gene>